<dbReference type="eggNOG" id="COG0270">
    <property type="taxonomic scope" value="Bacteria"/>
</dbReference>
<evidence type="ECO:0000256" key="1">
    <source>
        <dbReference type="ARBA" id="ARBA00011975"/>
    </source>
</evidence>
<dbReference type="PROSITE" id="PS00095">
    <property type="entry name" value="C5_MTASE_2"/>
    <property type="match status" value="1"/>
</dbReference>
<dbReference type="GO" id="GO:0003886">
    <property type="term" value="F:DNA (cytosine-5-)-methyltransferase activity"/>
    <property type="evidence" value="ECO:0007669"/>
    <property type="project" value="UniProtKB-EC"/>
</dbReference>
<evidence type="ECO:0000256" key="7">
    <source>
        <dbReference type="PROSITE-ProRule" id="PRU01016"/>
    </source>
</evidence>
<dbReference type="InterPro" id="IPR001525">
    <property type="entry name" value="C5_MeTfrase"/>
</dbReference>
<evidence type="ECO:0000313" key="8">
    <source>
        <dbReference type="EMBL" id="EKU90302.1"/>
    </source>
</evidence>
<keyword evidence="5" id="KW-0680">Restriction system</keyword>
<comment type="similarity">
    <text evidence="7">Belongs to the class I-like SAM-binding methyltransferase superfamily. C5-methyltransferase family.</text>
</comment>
<dbReference type="PATRIC" id="fig|742727.4.peg.1748"/>
<dbReference type="GO" id="GO:0003677">
    <property type="term" value="F:DNA binding"/>
    <property type="evidence" value="ECO:0007669"/>
    <property type="project" value="TreeGrafter"/>
</dbReference>
<dbReference type="PROSITE" id="PS51679">
    <property type="entry name" value="SAM_MT_C5"/>
    <property type="match status" value="1"/>
</dbReference>
<dbReference type="InterPro" id="IPR029063">
    <property type="entry name" value="SAM-dependent_MTases_sf"/>
</dbReference>
<dbReference type="RefSeq" id="WP_009129283.1">
    <property type="nucleotide sequence ID" value="NZ_JH992941.1"/>
</dbReference>
<dbReference type="PANTHER" id="PTHR10629">
    <property type="entry name" value="CYTOSINE-SPECIFIC METHYLTRANSFERASE"/>
    <property type="match status" value="1"/>
</dbReference>
<evidence type="ECO:0000256" key="4">
    <source>
        <dbReference type="ARBA" id="ARBA00022691"/>
    </source>
</evidence>
<dbReference type="GO" id="GO:0032259">
    <property type="term" value="P:methylation"/>
    <property type="evidence" value="ECO:0007669"/>
    <property type="project" value="UniProtKB-KW"/>
</dbReference>
<organism evidence="8 9">
    <name type="scientific">Bacteroides oleiciplenus YIT 12058</name>
    <dbReference type="NCBI Taxonomy" id="742727"/>
    <lineage>
        <taxon>Bacteria</taxon>
        <taxon>Pseudomonadati</taxon>
        <taxon>Bacteroidota</taxon>
        <taxon>Bacteroidia</taxon>
        <taxon>Bacteroidales</taxon>
        <taxon>Bacteroidaceae</taxon>
        <taxon>Bacteroides</taxon>
    </lineage>
</organism>
<dbReference type="PANTHER" id="PTHR10629:SF52">
    <property type="entry name" value="DNA (CYTOSINE-5)-METHYLTRANSFERASE 1"/>
    <property type="match status" value="1"/>
</dbReference>
<dbReference type="AlphaFoldDB" id="K9EH84"/>
<dbReference type="GO" id="GO:0044027">
    <property type="term" value="P:negative regulation of gene expression via chromosomal CpG island methylation"/>
    <property type="evidence" value="ECO:0007669"/>
    <property type="project" value="TreeGrafter"/>
</dbReference>
<keyword evidence="9" id="KW-1185">Reference proteome</keyword>
<evidence type="ECO:0000256" key="6">
    <source>
        <dbReference type="ARBA" id="ARBA00047422"/>
    </source>
</evidence>
<keyword evidence="2 7" id="KW-0489">Methyltransferase</keyword>
<keyword evidence="3 7" id="KW-0808">Transferase</keyword>
<dbReference type="InterPro" id="IPR050390">
    <property type="entry name" value="C5-Methyltransferase"/>
</dbReference>
<gene>
    <name evidence="8" type="ORF">HMPREF9447_01720</name>
</gene>
<dbReference type="OrthoDB" id="32195at2"/>
<dbReference type="HOGENOM" id="CLU_014695_0_0_10"/>
<name>K9EH84_9BACE</name>
<evidence type="ECO:0000256" key="2">
    <source>
        <dbReference type="ARBA" id="ARBA00022603"/>
    </source>
</evidence>
<dbReference type="Gene3D" id="3.40.50.150">
    <property type="entry name" value="Vaccinia Virus protein VP39"/>
    <property type="match status" value="1"/>
</dbReference>
<dbReference type="Proteomes" id="UP000009872">
    <property type="component" value="Unassembled WGS sequence"/>
</dbReference>
<feature type="active site" evidence="7">
    <location>
        <position position="95"/>
    </location>
</feature>
<dbReference type="EC" id="2.1.1.37" evidence="1"/>
<dbReference type="SUPFAM" id="SSF53335">
    <property type="entry name" value="S-adenosyl-L-methionine-dependent methyltransferases"/>
    <property type="match status" value="1"/>
</dbReference>
<comment type="caution">
    <text evidence="8">The sequence shown here is derived from an EMBL/GenBank/DDBJ whole genome shotgun (WGS) entry which is preliminary data.</text>
</comment>
<dbReference type="GO" id="GO:0009307">
    <property type="term" value="P:DNA restriction-modification system"/>
    <property type="evidence" value="ECO:0007669"/>
    <property type="project" value="UniProtKB-KW"/>
</dbReference>
<keyword evidence="4 7" id="KW-0949">S-adenosyl-L-methionine</keyword>
<evidence type="ECO:0000256" key="5">
    <source>
        <dbReference type="ARBA" id="ARBA00022747"/>
    </source>
</evidence>
<dbReference type="Pfam" id="PF00145">
    <property type="entry name" value="DNA_methylase"/>
    <property type="match status" value="2"/>
</dbReference>
<evidence type="ECO:0000313" key="9">
    <source>
        <dbReference type="Proteomes" id="UP000009872"/>
    </source>
</evidence>
<comment type="catalytic activity">
    <reaction evidence="6">
        <text>a 2'-deoxycytidine in DNA + S-adenosyl-L-methionine = a 5-methyl-2'-deoxycytidine in DNA + S-adenosyl-L-homocysteine + H(+)</text>
        <dbReference type="Rhea" id="RHEA:13681"/>
        <dbReference type="Rhea" id="RHEA-COMP:11369"/>
        <dbReference type="Rhea" id="RHEA-COMP:11370"/>
        <dbReference type="ChEBI" id="CHEBI:15378"/>
        <dbReference type="ChEBI" id="CHEBI:57856"/>
        <dbReference type="ChEBI" id="CHEBI:59789"/>
        <dbReference type="ChEBI" id="CHEBI:85452"/>
        <dbReference type="ChEBI" id="CHEBI:85454"/>
        <dbReference type="EC" id="2.1.1.37"/>
    </reaction>
</comment>
<accession>K9EH84</accession>
<evidence type="ECO:0000256" key="3">
    <source>
        <dbReference type="ARBA" id="ARBA00022679"/>
    </source>
</evidence>
<dbReference type="InterPro" id="IPR031303">
    <property type="entry name" value="C5_meth_CS"/>
</dbReference>
<dbReference type="STRING" id="742727.HMPREF9447_01720"/>
<proteinExistence type="inferred from homology"/>
<dbReference type="EMBL" id="ADLF01000009">
    <property type="protein sequence ID" value="EKU90302.1"/>
    <property type="molecule type" value="Genomic_DNA"/>
</dbReference>
<dbReference type="Gene3D" id="3.90.120.10">
    <property type="entry name" value="DNA Methylase, subunit A, domain 2"/>
    <property type="match status" value="1"/>
</dbReference>
<sequence>MSEINLLYIDLFCGAGGTSTGVESAKINGEQCAKVIACVNHDANAIASHAANHPDALHFTEDIRTLELSGLVAHIGKCKKQYPDALIVLWASLECTNFSKAKGGQSRDADSRTLAEHLFRYIEAICPDYIQIENVEEFMSWGPMDENGKPISMHKGEDYTRWTRSVKSYGYDFEHRILNAADYGAYTSRKRFFGIFAKQGLPIVFPEPTHCKEGKQDMFGSLLKWKPVKDVLDFEDEGTSIFTRKKPLSEKTLERIYAGLIKFVAGGKDKWLLKYNSINGKTGKHIPPGIDAPCPTVSCQGRLGMVQANFLSRYNTCRPEDTCKSMDDPCGVLTTNNRFAKVGCRFISKYFSGHPESKNIPVDGPAHTIKCKDNHSLVNAKFLAAYYGNGDNVSQVDKPCPTVPTKDRFNYVNPKFLCSYNFNDAGKDIEAPCPTLLTKDRLSLVSPFFMNYYSGGGQHSDINNPAPAILANPKQRLVSCQFMDQQFGQSRPAGMNRPLSALTSNPKYNLVSCRPWVMNTNFGNIGSHVEEPAPVITANRKWHYLMNPQFTSSGSSVNDPCFTLIARMDKRPPSIVSLNTIISLNTPPDFLVIDPYGNIYIEVYETDSPMTKKIKEFMAIYQITDVLMRMLKIVELKRIMGFPEDYKLIGTQADQKKFIGNAVEVTMARVLCEAVSRKLRELRKVAA</sequence>
<protein>
    <recommendedName>
        <fullName evidence="1">DNA (cytosine-5-)-methyltransferase</fullName>
        <ecNumber evidence="1">2.1.1.37</ecNumber>
    </recommendedName>
</protein>
<reference evidence="8 9" key="1">
    <citation type="submission" date="2012-09" db="EMBL/GenBank/DDBJ databases">
        <title>The Genome Sequence of Bacteroides oleiciplenus YIT 12058.</title>
        <authorList>
            <consortium name="The Broad Institute Genome Sequencing Platform"/>
            <person name="Earl A."/>
            <person name="Ward D."/>
            <person name="Feldgarden M."/>
            <person name="Gevers D."/>
            <person name="Morotomi M."/>
            <person name="Walker B."/>
            <person name="Young S.K."/>
            <person name="Zeng Q."/>
            <person name="Gargeya S."/>
            <person name="Fitzgerald M."/>
            <person name="Haas B."/>
            <person name="Abouelleil A."/>
            <person name="Alvarado L."/>
            <person name="Arachchi H.M."/>
            <person name="Berlin A.M."/>
            <person name="Chapman S.B."/>
            <person name="Goldberg J."/>
            <person name="Griggs A."/>
            <person name="Gujja S."/>
            <person name="Hansen M."/>
            <person name="Howarth C."/>
            <person name="Imamovic A."/>
            <person name="Larimer J."/>
            <person name="McCowen C."/>
            <person name="Montmayeur A."/>
            <person name="Murphy C."/>
            <person name="Neiman D."/>
            <person name="Pearson M."/>
            <person name="Priest M."/>
            <person name="Roberts A."/>
            <person name="Saif S."/>
            <person name="Shea T."/>
            <person name="Sisk P."/>
            <person name="Sykes S."/>
            <person name="Wortman J."/>
            <person name="Nusbaum C."/>
            <person name="Birren B."/>
        </authorList>
    </citation>
    <scope>NUCLEOTIDE SEQUENCE [LARGE SCALE GENOMIC DNA]</scope>
    <source>
        <strain evidence="8 9">YIT 12058</strain>
    </source>
</reference>